<dbReference type="PANTHER" id="PTHR21588:SF18">
    <property type="entry name" value="MICOS COMPLEX SUBUNIT MIC19"/>
    <property type="match status" value="1"/>
</dbReference>
<dbReference type="SUPFAM" id="SSF47072">
    <property type="entry name" value="Cysteine alpha-hairpin motif"/>
    <property type="match status" value="1"/>
</dbReference>
<accession>A0A0R3UNF6</accession>
<dbReference type="PANTHER" id="PTHR21588">
    <property type="entry name" value="COILED-COIL-HELIX-COILED-COIL-HELIX DOMAIN CONTAINING 6"/>
    <property type="match status" value="1"/>
</dbReference>
<dbReference type="AlphaFoldDB" id="A0A0R3UNF6"/>
<reference evidence="2 3" key="1">
    <citation type="submission" date="2018-10" db="EMBL/GenBank/DDBJ databases">
        <authorList>
            <consortium name="Pathogen Informatics"/>
        </authorList>
    </citation>
    <scope>NUCLEOTIDE SEQUENCE [LARGE SCALE GENOMIC DNA]</scope>
</reference>
<evidence type="ECO:0000313" key="2">
    <source>
        <dbReference type="EMBL" id="VDD83328.1"/>
    </source>
</evidence>
<dbReference type="EMBL" id="UXSR01005693">
    <property type="protein sequence ID" value="VDD83328.1"/>
    <property type="molecule type" value="Genomic_DNA"/>
</dbReference>
<dbReference type="OrthoDB" id="70030at2759"/>
<dbReference type="Proteomes" id="UP000267029">
    <property type="component" value="Unassembled WGS sequence"/>
</dbReference>
<proteinExistence type="predicted"/>
<dbReference type="GO" id="GO:0007007">
    <property type="term" value="P:inner mitochondrial membrane organization"/>
    <property type="evidence" value="ECO:0007669"/>
    <property type="project" value="TreeGrafter"/>
</dbReference>
<dbReference type="InterPro" id="IPR052632">
    <property type="entry name" value="MICOS_subunit_Mic19"/>
</dbReference>
<sequence length="231" mass="25807">MGSVFGTSPPYDVTFSRSDILVSDDVIDRVKSHQSHSPPAEAPPPAPIPLVKEEPPPTAVHDSAPVGSVAAHHLVHSLDQIERNYETRLRKVEERNDKFLKAAEEEFTKVVDRLQAKYIRGSPEECCVADQKAVEDCYKANGTKSLNCSKEVESFIRCVAAFRYNVSPVWEPFDFVPWLILARTPFYLAHWTSGCANPTQRPSKAVAAVRCTFFNFGRKEALAVFALLQFV</sequence>
<keyword evidence="3" id="KW-1185">Reference proteome</keyword>
<feature type="region of interest" description="Disordered" evidence="1">
    <location>
        <begin position="30"/>
        <end position="61"/>
    </location>
</feature>
<evidence type="ECO:0008006" key="4">
    <source>
        <dbReference type="Google" id="ProtNLM"/>
    </source>
</evidence>
<dbReference type="STRING" id="53468.A0A0R3UNF6"/>
<gene>
    <name evidence="2" type="ORF">MCOS_LOCUS9331</name>
</gene>
<dbReference type="GO" id="GO:0061617">
    <property type="term" value="C:MICOS complex"/>
    <property type="evidence" value="ECO:0007669"/>
    <property type="project" value="TreeGrafter"/>
</dbReference>
<evidence type="ECO:0000313" key="3">
    <source>
        <dbReference type="Proteomes" id="UP000267029"/>
    </source>
</evidence>
<name>A0A0R3UNF6_MESCO</name>
<dbReference type="InterPro" id="IPR009069">
    <property type="entry name" value="Cys_alpha_HP_mot_SF"/>
</dbReference>
<organism evidence="2 3">
    <name type="scientific">Mesocestoides corti</name>
    <name type="common">Flatworm</name>
    <dbReference type="NCBI Taxonomy" id="53468"/>
    <lineage>
        <taxon>Eukaryota</taxon>
        <taxon>Metazoa</taxon>
        <taxon>Spiralia</taxon>
        <taxon>Lophotrochozoa</taxon>
        <taxon>Platyhelminthes</taxon>
        <taxon>Cestoda</taxon>
        <taxon>Eucestoda</taxon>
        <taxon>Cyclophyllidea</taxon>
        <taxon>Mesocestoididae</taxon>
        <taxon>Mesocestoides</taxon>
    </lineage>
</organism>
<protein>
    <recommendedName>
        <fullName evidence="4">CHCH domain-containing protein</fullName>
    </recommendedName>
</protein>
<evidence type="ECO:0000256" key="1">
    <source>
        <dbReference type="SAM" id="MobiDB-lite"/>
    </source>
</evidence>